<dbReference type="PANTHER" id="PTHR15288:SF0">
    <property type="entry name" value="UDENN DOMAIN-CONTAINING PROTEIN"/>
    <property type="match status" value="1"/>
</dbReference>
<feature type="domain" description="UDENN" evidence="1">
    <location>
        <begin position="1"/>
        <end position="287"/>
    </location>
</feature>
<dbReference type="PANTHER" id="PTHR15288">
    <property type="entry name" value="DENN DOMAIN-CONTAINING PROTEIN 2"/>
    <property type="match status" value="1"/>
</dbReference>
<dbReference type="SMART" id="SM00799">
    <property type="entry name" value="DENN"/>
    <property type="match status" value="1"/>
</dbReference>
<keyword evidence="3" id="KW-1185">Reference proteome</keyword>
<gene>
    <name evidence="2" type="ORF">THRCLA_10680</name>
</gene>
<protein>
    <recommendedName>
        <fullName evidence="1">UDENN domain-containing protein</fullName>
    </recommendedName>
</protein>
<dbReference type="STRING" id="74557.A0A1V9YIJ3"/>
<dbReference type="PROSITE" id="PS50211">
    <property type="entry name" value="DENN"/>
    <property type="match status" value="1"/>
</dbReference>
<dbReference type="Gene3D" id="3.40.50.11500">
    <property type="match status" value="1"/>
</dbReference>
<reference evidence="2 3" key="1">
    <citation type="journal article" date="2014" name="Genome Biol. Evol.">
        <title>The secreted proteins of Achlya hypogyna and Thraustotheca clavata identify the ancestral oomycete secretome and reveal gene acquisitions by horizontal gene transfer.</title>
        <authorList>
            <person name="Misner I."/>
            <person name="Blouin N."/>
            <person name="Leonard G."/>
            <person name="Richards T.A."/>
            <person name="Lane C.E."/>
        </authorList>
    </citation>
    <scope>NUCLEOTIDE SEQUENCE [LARGE SCALE GENOMIC DNA]</scope>
    <source>
        <strain evidence="2 3">ATCC 34112</strain>
    </source>
</reference>
<sequence>MVVFDDVLLIELDTDARVSWRYQTSELGNNSMPLPFGLPRICCPGPGKCQKRGTEFTFTISDGRSRQLYGYVKQMYQRDETTQVACILGSKPLYVWFAWILRLVHARLLHDPSKTTTIALLNAIRSTRTDLTKEFAFNDSFVGEMKMYKFPLHPLGELGVRALEPHILNYRSFTNKLQSPSVLLVLLSSMLFEQRIILVHEENDLLSGICQLLLRLIAPFVWKHLLIPVLPKELLHYATAQIPFILGMTPNLYSENASKLTNVIVLHLESGKIEFLQLTVSFPTLCE</sequence>
<dbReference type="OrthoDB" id="10266080at2759"/>
<name>A0A1V9YIJ3_9STRA</name>
<dbReference type="InterPro" id="IPR037516">
    <property type="entry name" value="Tripartite_DENN"/>
</dbReference>
<proteinExistence type="predicted"/>
<dbReference type="Gene3D" id="3.30.450.200">
    <property type="match status" value="1"/>
</dbReference>
<dbReference type="InterPro" id="IPR051942">
    <property type="entry name" value="DENN_domain_containing_2"/>
</dbReference>
<dbReference type="InterPro" id="IPR001194">
    <property type="entry name" value="cDENN_dom"/>
</dbReference>
<dbReference type="Proteomes" id="UP000243217">
    <property type="component" value="Unassembled WGS sequence"/>
</dbReference>
<dbReference type="AlphaFoldDB" id="A0A1V9YIJ3"/>
<evidence type="ECO:0000313" key="3">
    <source>
        <dbReference type="Proteomes" id="UP000243217"/>
    </source>
</evidence>
<dbReference type="EMBL" id="JNBS01003726">
    <property type="protein sequence ID" value="OQR85545.1"/>
    <property type="molecule type" value="Genomic_DNA"/>
</dbReference>
<feature type="non-terminal residue" evidence="2">
    <location>
        <position position="287"/>
    </location>
</feature>
<accession>A0A1V9YIJ3</accession>
<organism evidence="2 3">
    <name type="scientific">Thraustotheca clavata</name>
    <dbReference type="NCBI Taxonomy" id="74557"/>
    <lineage>
        <taxon>Eukaryota</taxon>
        <taxon>Sar</taxon>
        <taxon>Stramenopiles</taxon>
        <taxon>Oomycota</taxon>
        <taxon>Saprolegniomycetes</taxon>
        <taxon>Saprolegniales</taxon>
        <taxon>Achlyaceae</taxon>
        <taxon>Thraustotheca</taxon>
    </lineage>
</organism>
<evidence type="ECO:0000313" key="2">
    <source>
        <dbReference type="EMBL" id="OQR85545.1"/>
    </source>
</evidence>
<dbReference type="Pfam" id="PF02141">
    <property type="entry name" value="DENN"/>
    <property type="match status" value="1"/>
</dbReference>
<dbReference type="InterPro" id="IPR043153">
    <property type="entry name" value="DENN_C"/>
</dbReference>
<evidence type="ECO:0000259" key="1">
    <source>
        <dbReference type="PROSITE" id="PS50211"/>
    </source>
</evidence>
<comment type="caution">
    <text evidence="2">The sequence shown here is derived from an EMBL/GenBank/DDBJ whole genome shotgun (WGS) entry which is preliminary data.</text>
</comment>